<comment type="caution">
    <text evidence="1">The sequence shown here is derived from an EMBL/GenBank/DDBJ whole genome shotgun (WGS) entry which is preliminary data.</text>
</comment>
<gene>
    <name evidence="1" type="ORF">A3B87_02070</name>
</gene>
<proteinExistence type="predicted"/>
<dbReference type="AlphaFoldDB" id="A0A1F6FNM1"/>
<evidence type="ECO:0000313" key="2">
    <source>
        <dbReference type="Proteomes" id="UP000179136"/>
    </source>
</evidence>
<reference evidence="1 2" key="1">
    <citation type="journal article" date="2016" name="Nat. Commun.">
        <title>Thousands of microbial genomes shed light on interconnected biogeochemical processes in an aquifer system.</title>
        <authorList>
            <person name="Anantharaman K."/>
            <person name="Brown C.T."/>
            <person name="Hug L.A."/>
            <person name="Sharon I."/>
            <person name="Castelle C.J."/>
            <person name="Probst A.J."/>
            <person name="Thomas B.C."/>
            <person name="Singh A."/>
            <person name="Wilkins M.J."/>
            <person name="Karaoz U."/>
            <person name="Brodie E.L."/>
            <person name="Williams K.H."/>
            <person name="Hubbard S.S."/>
            <person name="Banfield J.F."/>
        </authorList>
    </citation>
    <scope>NUCLEOTIDE SEQUENCE [LARGE SCALE GENOMIC DNA]</scope>
</reference>
<protein>
    <submittedName>
        <fullName evidence="1">Uncharacterized protein</fullName>
    </submittedName>
</protein>
<dbReference type="STRING" id="1798561.A3B87_02070"/>
<organism evidence="1 2">
    <name type="scientific">Candidatus Kuenenbacteria bacterium RIFCSPHIGHO2_02_FULL_39_13</name>
    <dbReference type="NCBI Taxonomy" id="1798561"/>
    <lineage>
        <taxon>Bacteria</taxon>
        <taxon>Candidatus Kueneniibacteriota</taxon>
    </lineage>
</organism>
<name>A0A1F6FNM1_9BACT</name>
<dbReference type="EMBL" id="MFMW01000013">
    <property type="protein sequence ID" value="OGG87451.1"/>
    <property type="molecule type" value="Genomic_DNA"/>
</dbReference>
<dbReference type="Proteomes" id="UP000179136">
    <property type="component" value="Unassembled WGS sequence"/>
</dbReference>
<accession>A0A1F6FNM1</accession>
<evidence type="ECO:0000313" key="1">
    <source>
        <dbReference type="EMBL" id="OGG87451.1"/>
    </source>
</evidence>
<sequence length="84" mass="9893">MSTATINISPKIYRTIDNWAVKEGRGIDDVAKELLEIGWRIRLSHLDFEWLKMIRQAEEDIRYGRTTGPYRSKEELQNALDELK</sequence>